<feature type="transmembrane region" description="Helical" evidence="1">
    <location>
        <begin position="144"/>
        <end position="164"/>
    </location>
</feature>
<dbReference type="EMBL" id="FUYH01000019">
    <property type="protein sequence ID" value="SKA95645.1"/>
    <property type="molecule type" value="Genomic_DNA"/>
</dbReference>
<dbReference type="OrthoDB" id="1956705at2"/>
<feature type="transmembrane region" description="Helical" evidence="1">
    <location>
        <begin position="194"/>
        <end position="214"/>
    </location>
</feature>
<keyword evidence="3" id="KW-1185">Reference proteome</keyword>
<dbReference type="STRING" id="1147123.SAMN05443428_1193"/>
<evidence type="ECO:0000313" key="3">
    <source>
        <dbReference type="Proteomes" id="UP000190105"/>
    </source>
</evidence>
<reference evidence="3" key="1">
    <citation type="submission" date="2017-02" db="EMBL/GenBank/DDBJ databases">
        <authorList>
            <person name="Varghese N."/>
            <person name="Submissions S."/>
        </authorList>
    </citation>
    <scope>NUCLEOTIDE SEQUENCE [LARGE SCALE GENOMIC DNA]</scope>
    <source>
        <strain evidence="3">USBA 833</strain>
    </source>
</reference>
<organism evidence="2 3">
    <name type="scientific">Caloramator quimbayensis</name>
    <dbReference type="NCBI Taxonomy" id="1147123"/>
    <lineage>
        <taxon>Bacteria</taxon>
        <taxon>Bacillati</taxon>
        <taxon>Bacillota</taxon>
        <taxon>Clostridia</taxon>
        <taxon>Eubacteriales</taxon>
        <taxon>Clostridiaceae</taxon>
        <taxon>Caloramator</taxon>
    </lineage>
</organism>
<accession>A0A1T4Y2Y9</accession>
<gene>
    <name evidence="2" type="ORF">SAMN05443428_1193</name>
</gene>
<dbReference type="Proteomes" id="UP000190105">
    <property type="component" value="Unassembled WGS sequence"/>
</dbReference>
<keyword evidence="1" id="KW-0812">Transmembrane</keyword>
<sequence>MDSSLVVLLGDVRKKLEKSNIDNKKKEKYIKEINNLIEKYRQIGVPNNHKETYESLLKKGKELIKDTNINEKGKIEYYLRYCNAAVYDFNENLKPLNRIVLSYMLTCILFFALSPQYFSYILPLIMIIPIYLGLKGVRNRSYNGLLYALSCIPMALLTSVAWLWNAFLASKNFNVFIESLSKQFNKTPATARNLIITFVVLSFILLVSSIYTLIMGIKYRKMFV</sequence>
<dbReference type="RefSeq" id="WP_078697211.1">
    <property type="nucleotide sequence ID" value="NZ_FUYH01000019.1"/>
</dbReference>
<name>A0A1T4Y2Y9_9CLOT</name>
<evidence type="ECO:0000313" key="2">
    <source>
        <dbReference type="EMBL" id="SKA95645.1"/>
    </source>
</evidence>
<protein>
    <submittedName>
        <fullName evidence="2">Uncharacterized protein</fullName>
    </submittedName>
</protein>
<feature type="transmembrane region" description="Helical" evidence="1">
    <location>
        <begin position="120"/>
        <end position="137"/>
    </location>
</feature>
<keyword evidence="1" id="KW-0472">Membrane</keyword>
<dbReference type="AlphaFoldDB" id="A0A1T4Y2Y9"/>
<proteinExistence type="predicted"/>
<evidence type="ECO:0000256" key="1">
    <source>
        <dbReference type="SAM" id="Phobius"/>
    </source>
</evidence>
<keyword evidence="1" id="KW-1133">Transmembrane helix</keyword>